<comment type="caution">
    <text evidence="2">The sequence shown here is derived from an EMBL/GenBank/DDBJ whole genome shotgun (WGS) entry which is preliminary data.</text>
</comment>
<evidence type="ECO:0000313" key="2">
    <source>
        <dbReference type="EMBL" id="CAF3898123.1"/>
    </source>
</evidence>
<evidence type="ECO:0008006" key="4">
    <source>
        <dbReference type="Google" id="ProtNLM"/>
    </source>
</evidence>
<proteinExistence type="predicted"/>
<keyword evidence="1" id="KW-1133">Transmembrane helix</keyword>
<name>A0A819HM35_9BILA</name>
<keyword evidence="1" id="KW-0472">Membrane</keyword>
<feature type="transmembrane region" description="Helical" evidence="1">
    <location>
        <begin position="387"/>
        <end position="409"/>
    </location>
</feature>
<gene>
    <name evidence="2" type="ORF">OKA104_LOCUS24034</name>
</gene>
<protein>
    <recommendedName>
        <fullName evidence="4">Transmembrane protein</fullName>
    </recommendedName>
</protein>
<keyword evidence="1" id="KW-0812">Transmembrane</keyword>
<dbReference type="AlphaFoldDB" id="A0A819HM35"/>
<dbReference type="EMBL" id="CAJOAY010001883">
    <property type="protein sequence ID" value="CAF3898123.1"/>
    <property type="molecule type" value="Genomic_DNA"/>
</dbReference>
<reference evidence="2" key="1">
    <citation type="submission" date="2021-02" db="EMBL/GenBank/DDBJ databases">
        <authorList>
            <person name="Nowell W R."/>
        </authorList>
    </citation>
    <scope>NUCLEOTIDE SEQUENCE</scope>
</reference>
<organism evidence="2 3">
    <name type="scientific">Adineta steineri</name>
    <dbReference type="NCBI Taxonomy" id="433720"/>
    <lineage>
        <taxon>Eukaryota</taxon>
        <taxon>Metazoa</taxon>
        <taxon>Spiralia</taxon>
        <taxon>Gnathifera</taxon>
        <taxon>Rotifera</taxon>
        <taxon>Eurotatoria</taxon>
        <taxon>Bdelloidea</taxon>
        <taxon>Adinetida</taxon>
        <taxon>Adinetidae</taxon>
        <taxon>Adineta</taxon>
    </lineage>
</organism>
<evidence type="ECO:0000256" key="1">
    <source>
        <dbReference type="SAM" id="Phobius"/>
    </source>
</evidence>
<dbReference type="Proteomes" id="UP000663881">
    <property type="component" value="Unassembled WGS sequence"/>
</dbReference>
<accession>A0A819HM35</accession>
<sequence length="761" mass="86106">MNRKERPASIVASHPLFLSQLWQKLSSTVRNFNLFSSTTLSTDEHQLQNQRISTRLFIILLTLSLTILVLYTSLINVTKTIDISSPTIAQYSQLYSTYPQTLDCTCTDISIDYDKFLQVNYTLHQICTSTFITDGWIDYLYNARPTGTLNSDDFRNAGLFIFQALNAFCQLSTQTISNQLTQFYSSQYVSASVTPSEVFQTQTQAFVSQFTSSVTKDFILSLLTIRKTTQSNALLNGQLTNYYLSGDISNNVYAYPLTYGDCGCKFSAICSYELVIYNSTSKNVQFTVPGIYAGCYVIEALLQSNLQCFYNVSCINEIQSYFTYYLSMNLTALDTSLLVQFSKNSTIEEVVDELMVEKWNSSIVYDGYYHECQPSKCSYSYETRNNVVYIITTVIGLVGGLITVLKLIVPRLVKMMRRKKEATRFETVNYTLHQICTSTFITDEWIDYLYNARPTGTLNSDDFRNSGLFIFQALNAFCQLSTQTISNQLTQFYSSQYVSASVTPLEVFQTQTQAFVSQFTSSVTKDFILSLLTIRKTTQSNALLNGQLTNYYLSGDISNNVYAYPLTYGDCGCKFSAICSYELVIYNSTSKNVQFTVPGIYAGCYVIEALLQSNLECFYNVSCINEIQSYFTYYLSMNLTTLDTSLLVQFSMNSTIEELVDELMVEKWNSSIVYDGYYNACQPSKCSYSYETRNNVVYIITTVIGLVGGLITVLKLIVPRLVKMVRRKKEATRSETDLALSGKYYSGYTLLEVSVIGNSPP</sequence>
<evidence type="ECO:0000313" key="3">
    <source>
        <dbReference type="Proteomes" id="UP000663881"/>
    </source>
</evidence>
<feature type="transmembrane region" description="Helical" evidence="1">
    <location>
        <begin position="56"/>
        <end position="75"/>
    </location>
</feature>
<feature type="transmembrane region" description="Helical" evidence="1">
    <location>
        <begin position="697"/>
        <end position="718"/>
    </location>
</feature>